<dbReference type="GO" id="GO:0006913">
    <property type="term" value="P:nucleocytoplasmic transport"/>
    <property type="evidence" value="ECO:0007669"/>
    <property type="project" value="TreeGrafter"/>
</dbReference>
<keyword evidence="6" id="KW-1185">Reference proteome</keyword>
<accession>A0A9K3D1B4</accession>
<dbReference type="Gene3D" id="3.80.10.10">
    <property type="entry name" value="Ribonuclease Inhibitor"/>
    <property type="match status" value="3"/>
</dbReference>
<feature type="non-terminal residue" evidence="5">
    <location>
        <position position="1"/>
    </location>
</feature>
<evidence type="ECO:0000313" key="5">
    <source>
        <dbReference type="EMBL" id="GIQ85795.1"/>
    </source>
</evidence>
<comment type="caution">
    <text evidence="5">The sequence shown here is derived from an EMBL/GenBank/DDBJ whole genome shotgun (WGS) entry which is preliminary data.</text>
</comment>
<keyword evidence="1" id="KW-0343">GTPase activation</keyword>
<name>A0A9K3D1B4_9EUKA</name>
<keyword evidence="2" id="KW-0433">Leucine-rich repeat</keyword>
<dbReference type="SMART" id="SM00368">
    <property type="entry name" value="LRR_RI"/>
    <property type="match status" value="9"/>
</dbReference>
<sequence>HSPTLAHLSLRCCALGDTGVRRVSHALAECMMLKTLDLAANDITMVSLQTLAAALIDVRQGERERETGARHRGAERERETLGLEMLSLELNPLGQGAGPLLAAVCRGPSSPSVQGQGVTHLSLGGCSLGDSGASTLLSGCILHPRCMLQSVTLWGNGITSQGACDIASTLTDALSLSMAQDLCHLDLSHNCIGASGAAALYRAVGTLPSVTDTHGHTGSAVGSSIHTIPPREREGVVESRAGGLSTLNISGNPIGGCASYEIDDLSKHLGVLLSLRRRASATKLRLPCDLNLSGCHMMSAAIEKVSSAFALHPHTLPPNSSKRTNGRTASGSVPSALLGSSAPMPRPPSSRAQDNNPLRHQALMRRLTRGQNQIHVRSAPVVQVDDAPNDVTTDDTASAEQALSVGFTSLNLDDNGSLGDTGGVHACACVRLCQSIQSVVLSRCMVGHATLTSLGALVAVRSTLRHIDLSGNNLSDAAGCKLARRLSHAKGLRVLILDGNRISDPCATVLASALKSQSAVMDTLSLSRNNIGYVGAVALSEGVTGAMYLRRLHLKDNPIPDSGVTVLSVSVAELWRRQQQQYQHANKDDDDDEPLYVDVCAARGMTFSRSASLGPRLSNPEISTHMPHHTSSVTHAETAERLQTITAEMGRDICFFRTNPDGSPENRVNEYGEETNIFAQVSLGSGNAWPCYFVPIYIAAYRRLQLLGLGDEELYKAIELVIPPVRMKMLRTEAILDTDNAESLAEAGLGPCKELLFGVPVRGSFESPISIEAIREGSGKYLV</sequence>
<reference evidence="5 6" key="1">
    <citation type="journal article" date="2018" name="PLoS ONE">
        <title>The draft genome of Kipferlia bialata reveals reductive genome evolution in fornicate parasites.</title>
        <authorList>
            <person name="Tanifuji G."/>
            <person name="Takabayashi S."/>
            <person name="Kume K."/>
            <person name="Takagi M."/>
            <person name="Nakayama T."/>
            <person name="Kamikawa R."/>
            <person name="Inagaki Y."/>
            <person name="Hashimoto T."/>
        </authorList>
    </citation>
    <scope>NUCLEOTIDE SEQUENCE [LARGE SCALE GENOMIC DNA]</scope>
    <source>
        <strain evidence="5">NY0173</strain>
    </source>
</reference>
<evidence type="ECO:0000256" key="3">
    <source>
        <dbReference type="ARBA" id="ARBA00022737"/>
    </source>
</evidence>
<evidence type="ECO:0000313" key="6">
    <source>
        <dbReference type="Proteomes" id="UP000265618"/>
    </source>
</evidence>
<dbReference type="PANTHER" id="PTHR24113:SF12">
    <property type="entry name" value="RAN GTPASE-ACTIVATING PROTEIN 1"/>
    <property type="match status" value="1"/>
</dbReference>
<keyword evidence="3" id="KW-0677">Repeat</keyword>
<dbReference type="SUPFAM" id="SSF52047">
    <property type="entry name" value="RNI-like"/>
    <property type="match status" value="1"/>
</dbReference>
<organism evidence="5 6">
    <name type="scientific">Kipferlia bialata</name>
    <dbReference type="NCBI Taxonomy" id="797122"/>
    <lineage>
        <taxon>Eukaryota</taxon>
        <taxon>Metamonada</taxon>
        <taxon>Carpediemonas-like organisms</taxon>
        <taxon>Kipferlia</taxon>
    </lineage>
</organism>
<dbReference type="OrthoDB" id="120976at2759"/>
<dbReference type="GO" id="GO:0005634">
    <property type="term" value="C:nucleus"/>
    <property type="evidence" value="ECO:0007669"/>
    <property type="project" value="TreeGrafter"/>
</dbReference>
<dbReference type="InterPro" id="IPR001611">
    <property type="entry name" value="Leu-rich_rpt"/>
</dbReference>
<dbReference type="Proteomes" id="UP000265618">
    <property type="component" value="Unassembled WGS sequence"/>
</dbReference>
<dbReference type="EMBL" id="BDIP01002141">
    <property type="protein sequence ID" value="GIQ85795.1"/>
    <property type="molecule type" value="Genomic_DNA"/>
</dbReference>
<dbReference type="GO" id="GO:0005096">
    <property type="term" value="F:GTPase activator activity"/>
    <property type="evidence" value="ECO:0007669"/>
    <property type="project" value="UniProtKB-KW"/>
</dbReference>
<dbReference type="GO" id="GO:0031267">
    <property type="term" value="F:small GTPase binding"/>
    <property type="evidence" value="ECO:0007669"/>
    <property type="project" value="TreeGrafter"/>
</dbReference>
<evidence type="ECO:0000256" key="2">
    <source>
        <dbReference type="ARBA" id="ARBA00022614"/>
    </source>
</evidence>
<dbReference type="InterPro" id="IPR027038">
    <property type="entry name" value="RanGap"/>
</dbReference>
<feature type="compositionally biased region" description="Polar residues" evidence="4">
    <location>
        <begin position="317"/>
        <end position="333"/>
    </location>
</feature>
<protein>
    <submittedName>
        <fullName evidence="5">Uncharacterized protein</fullName>
    </submittedName>
</protein>
<dbReference type="AlphaFoldDB" id="A0A9K3D1B4"/>
<dbReference type="GO" id="GO:0048471">
    <property type="term" value="C:perinuclear region of cytoplasm"/>
    <property type="evidence" value="ECO:0007669"/>
    <property type="project" value="TreeGrafter"/>
</dbReference>
<dbReference type="Pfam" id="PF13516">
    <property type="entry name" value="LRR_6"/>
    <property type="match status" value="7"/>
</dbReference>
<proteinExistence type="predicted"/>
<dbReference type="GO" id="GO:0005829">
    <property type="term" value="C:cytosol"/>
    <property type="evidence" value="ECO:0007669"/>
    <property type="project" value="TreeGrafter"/>
</dbReference>
<feature type="region of interest" description="Disordered" evidence="4">
    <location>
        <begin position="313"/>
        <end position="356"/>
    </location>
</feature>
<dbReference type="InterPro" id="IPR032675">
    <property type="entry name" value="LRR_dom_sf"/>
</dbReference>
<evidence type="ECO:0000256" key="4">
    <source>
        <dbReference type="SAM" id="MobiDB-lite"/>
    </source>
</evidence>
<evidence type="ECO:0000256" key="1">
    <source>
        <dbReference type="ARBA" id="ARBA00022468"/>
    </source>
</evidence>
<gene>
    <name evidence="5" type="ORF">KIPB_007526</name>
</gene>
<dbReference type="PANTHER" id="PTHR24113">
    <property type="entry name" value="RAN GTPASE-ACTIVATING PROTEIN 1"/>
    <property type="match status" value="1"/>
</dbReference>